<sequence length="362" mass="41163">MTFALGTILSQLYSHAFLYLDEKYARPHYLKMYKKQLVTPDTNAVIKTSDPKLESVRVAGSATSSSPPDFGDGGKAPLLDQQDADVQGVYNYEVDLVKNVDTGSGGTGMELQKKRRLSTGDSVDMFFDRSFLRESRFEVSKHPWNERILPFAYRYMPKSLFGIGVRSVFLVAMLFNCWATYSRWALGSDAHRAYTTWDVLTKMATCTDYKTNAYLLGIVYFITVMFMPACTTIICLLVWWFPSNYYVHRFLSHCVLPFMAWSSMDVFTVASMAAAVELSQVSEWIINQNFAEACGPQGFVVELTHQQCFSVQGSVTWGCYLVGGTSICLWAIAIYTVVQMNRAQREIERKQPKHHRPVVWRV</sequence>
<feature type="transmembrane region" description="Helical" evidence="2">
    <location>
        <begin position="218"/>
        <end position="242"/>
    </location>
</feature>
<reference evidence="3 4" key="1">
    <citation type="journal article" date="2013" name="Curr. Biol.">
        <title>The Genome of the Foraminiferan Reticulomyxa filosa.</title>
        <authorList>
            <person name="Glockner G."/>
            <person name="Hulsmann N."/>
            <person name="Schleicher M."/>
            <person name="Noegel A.A."/>
            <person name="Eichinger L."/>
            <person name="Gallinger C."/>
            <person name="Pawlowski J."/>
            <person name="Sierra R."/>
            <person name="Euteneuer U."/>
            <person name="Pillet L."/>
            <person name="Moustafa A."/>
            <person name="Platzer M."/>
            <person name="Groth M."/>
            <person name="Szafranski K."/>
            <person name="Schliwa M."/>
        </authorList>
    </citation>
    <scope>NUCLEOTIDE SEQUENCE [LARGE SCALE GENOMIC DNA]</scope>
</reference>
<evidence type="ECO:0000313" key="3">
    <source>
        <dbReference type="EMBL" id="ETO21831.1"/>
    </source>
</evidence>
<organism evidence="3 4">
    <name type="scientific">Reticulomyxa filosa</name>
    <dbReference type="NCBI Taxonomy" id="46433"/>
    <lineage>
        <taxon>Eukaryota</taxon>
        <taxon>Sar</taxon>
        <taxon>Rhizaria</taxon>
        <taxon>Retaria</taxon>
        <taxon>Foraminifera</taxon>
        <taxon>Monothalamids</taxon>
        <taxon>Reticulomyxidae</taxon>
        <taxon>Reticulomyxa</taxon>
    </lineage>
</organism>
<feature type="transmembrane region" description="Helical" evidence="2">
    <location>
        <begin position="160"/>
        <end position="181"/>
    </location>
</feature>
<dbReference type="PANTHER" id="PTHR34730:SF1">
    <property type="entry name" value="PARAQUAT-INDUCIBLE PROTEIN A"/>
    <property type="match status" value="1"/>
</dbReference>
<keyword evidence="2" id="KW-0472">Membrane</keyword>
<keyword evidence="2" id="KW-1133">Transmembrane helix</keyword>
<accession>X6N722</accession>
<dbReference type="InterPro" id="IPR007498">
    <property type="entry name" value="PqiA-like"/>
</dbReference>
<evidence type="ECO:0000256" key="2">
    <source>
        <dbReference type="SAM" id="Phobius"/>
    </source>
</evidence>
<proteinExistence type="predicted"/>
<dbReference type="EMBL" id="ASPP01011256">
    <property type="protein sequence ID" value="ETO21831.1"/>
    <property type="molecule type" value="Genomic_DNA"/>
</dbReference>
<dbReference type="AlphaFoldDB" id="X6N722"/>
<evidence type="ECO:0000313" key="4">
    <source>
        <dbReference type="Proteomes" id="UP000023152"/>
    </source>
</evidence>
<keyword evidence="4" id="KW-1185">Reference proteome</keyword>
<gene>
    <name evidence="3" type="ORF">RFI_15371</name>
</gene>
<evidence type="ECO:0000256" key="1">
    <source>
        <dbReference type="SAM" id="MobiDB-lite"/>
    </source>
</evidence>
<comment type="caution">
    <text evidence="3">The sequence shown here is derived from an EMBL/GenBank/DDBJ whole genome shotgun (WGS) entry which is preliminary data.</text>
</comment>
<dbReference type="Pfam" id="PF04403">
    <property type="entry name" value="PqiA"/>
    <property type="match status" value="1"/>
</dbReference>
<name>X6N722_RETFI</name>
<dbReference type="PANTHER" id="PTHR34730">
    <property type="entry name" value="UNNAMED PRODUCT"/>
    <property type="match status" value="1"/>
</dbReference>
<protein>
    <submittedName>
        <fullName evidence="3">Uncharacterized protein</fullName>
    </submittedName>
</protein>
<feature type="transmembrane region" description="Helical" evidence="2">
    <location>
        <begin position="254"/>
        <end position="276"/>
    </location>
</feature>
<feature type="region of interest" description="Disordered" evidence="1">
    <location>
        <begin position="56"/>
        <end position="77"/>
    </location>
</feature>
<keyword evidence="2" id="KW-0812">Transmembrane</keyword>
<dbReference type="Proteomes" id="UP000023152">
    <property type="component" value="Unassembled WGS sequence"/>
</dbReference>
<feature type="transmembrane region" description="Helical" evidence="2">
    <location>
        <begin position="315"/>
        <end position="338"/>
    </location>
</feature>